<dbReference type="AlphaFoldDB" id="A0A369JDT1"/>
<evidence type="ECO:0000313" key="3">
    <source>
        <dbReference type="Proteomes" id="UP000076154"/>
    </source>
</evidence>
<dbReference type="OrthoDB" id="3183767at2759"/>
<dbReference type="STRING" id="39966.A0A369JDT1"/>
<organism evidence="2 3">
    <name type="scientific">Hypsizygus marmoreus</name>
    <name type="common">White beech mushroom</name>
    <name type="synonym">Agaricus marmoreus</name>
    <dbReference type="NCBI Taxonomy" id="39966"/>
    <lineage>
        <taxon>Eukaryota</taxon>
        <taxon>Fungi</taxon>
        <taxon>Dikarya</taxon>
        <taxon>Basidiomycota</taxon>
        <taxon>Agaricomycotina</taxon>
        <taxon>Agaricomycetes</taxon>
        <taxon>Agaricomycetidae</taxon>
        <taxon>Agaricales</taxon>
        <taxon>Tricholomatineae</taxon>
        <taxon>Lyophyllaceae</taxon>
        <taxon>Hypsizygus</taxon>
    </lineage>
</organism>
<keyword evidence="3" id="KW-1185">Reference proteome</keyword>
<accession>A0A369JDT1</accession>
<feature type="region of interest" description="Disordered" evidence="1">
    <location>
        <begin position="518"/>
        <end position="549"/>
    </location>
</feature>
<evidence type="ECO:0000313" key="2">
    <source>
        <dbReference type="EMBL" id="RDB17006.1"/>
    </source>
</evidence>
<feature type="region of interest" description="Disordered" evidence="1">
    <location>
        <begin position="487"/>
        <end position="506"/>
    </location>
</feature>
<sequence length="549" mass="60921">MGAAVQTAGEGTKGKRTSPAQGPASGNSEDIGLGDNPLVANRGQHPADEDATATAAGAAEVKGNDPAPSGRRRKGFTFLRSYKAHALDDYVETIKQFGTTDSYSTECGELEHRTPKGRYRRTSKKAYKKQLAQIERHQARIRHIRQKLSMHAPPIPDNASPILSGNADEHHHIGITENNPQHIGTFLSDNSGDPAIQGFFHNLKDHLLPRLNALLRSDKDSGSADHAHPECDLDPSFLYFKKDTMFWHNVMRINYTTYDVRRAQDSINPNTDHCDIMLLADDSKPRSRGHHEYRYARVIGIYHVNLIYGGSIGGKVDAKPHRLYFLWVRWFEPVNDVRADRGWLASILDQLRFCRTCPGAFGFVDPGQILRACHVIPKFSSGKQYPDGIGRSKFAQDRKDWVLYYVNRFVDHDMLMRYHWGLGVGHLYTQWNGGLPMVDPQLPEAALQDEDDLADAAAGSEDGVCKHATLAPIDIIGDDAVEGAPMEKEAGYGTDDSIDFDNGNEDGVRDYGQLAFDDQIDAGDGDDGAELEFDSMYGGSRDIDSCSYD</sequence>
<feature type="region of interest" description="Disordered" evidence="1">
    <location>
        <begin position="1"/>
        <end position="73"/>
    </location>
</feature>
<evidence type="ECO:0000256" key="1">
    <source>
        <dbReference type="SAM" id="MobiDB-lite"/>
    </source>
</evidence>
<reference evidence="2" key="1">
    <citation type="submission" date="2018-04" db="EMBL/GenBank/DDBJ databases">
        <title>Whole genome sequencing of Hypsizygus marmoreus.</title>
        <authorList>
            <person name="Choi I.-G."/>
            <person name="Min B."/>
            <person name="Kim J.-G."/>
            <person name="Kim S."/>
            <person name="Oh Y.-L."/>
            <person name="Kong W.-S."/>
            <person name="Park H."/>
            <person name="Jeong J."/>
            <person name="Song E.-S."/>
        </authorList>
    </citation>
    <scope>NUCLEOTIDE SEQUENCE [LARGE SCALE GENOMIC DNA]</scope>
    <source>
        <strain evidence="2">51987-8</strain>
    </source>
</reference>
<feature type="compositionally biased region" description="Acidic residues" evidence="1">
    <location>
        <begin position="518"/>
        <end position="533"/>
    </location>
</feature>
<proteinExistence type="predicted"/>
<feature type="compositionally biased region" description="Polar residues" evidence="1">
    <location>
        <begin position="18"/>
        <end position="28"/>
    </location>
</feature>
<dbReference type="Proteomes" id="UP000076154">
    <property type="component" value="Unassembled WGS sequence"/>
</dbReference>
<protein>
    <submittedName>
        <fullName evidence="2">Uncharacterized protein</fullName>
    </submittedName>
</protein>
<comment type="caution">
    <text evidence="2">The sequence shown here is derived from an EMBL/GenBank/DDBJ whole genome shotgun (WGS) entry which is preliminary data.</text>
</comment>
<gene>
    <name evidence="2" type="ORF">Hypma_002060</name>
</gene>
<dbReference type="InParanoid" id="A0A369JDT1"/>
<name>A0A369JDT1_HYPMA</name>
<dbReference type="EMBL" id="LUEZ02000120">
    <property type="protein sequence ID" value="RDB17006.1"/>
    <property type="molecule type" value="Genomic_DNA"/>
</dbReference>